<dbReference type="Gene3D" id="3.40.190.80">
    <property type="match status" value="1"/>
</dbReference>
<dbReference type="GO" id="GO:0046854">
    <property type="term" value="P:phosphatidylinositol phosphate biosynthetic process"/>
    <property type="evidence" value="ECO:0007669"/>
    <property type="project" value="InterPro"/>
</dbReference>
<sequence length="268" mass="29491">MDLDRVLEQATQWAWEAGRLQLEHLGAGHLRIERKSSDYDLVTEVDKLCEAYLVGQIRKEYPDHSVLSEETGEDGRESAYRWVIDPIDGTTNYVHAYPIFGVSIALQAAGRSILGVVYFPVLGHLFQALRGRGSYQDGRRLKVSETAELSRALLATGFPYDKATSAQNNLDFFNRLVPRIGGIRRSGSAAFDLCSVAAGHLDGFWELKIKPWDMAAAGLILEEAGGTIVYLSGYEPISLAAGNPRICQLILDEIAVVDGTKPAPARRN</sequence>
<dbReference type="CDD" id="cd01639">
    <property type="entry name" value="IMPase"/>
    <property type="match status" value="1"/>
</dbReference>
<organism evidence="9 10">
    <name type="scientific">Hydrogenispora ethanolica</name>
    <dbReference type="NCBI Taxonomy" id="1082276"/>
    <lineage>
        <taxon>Bacteria</taxon>
        <taxon>Bacillati</taxon>
        <taxon>Bacillota</taxon>
        <taxon>Hydrogenispora</taxon>
    </lineage>
</organism>
<dbReference type="EMBL" id="SLUN01000025">
    <property type="protein sequence ID" value="TCL62445.1"/>
    <property type="molecule type" value="Genomic_DNA"/>
</dbReference>
<dbReference type="PROSITE" id="PS00630">
    <property type="entry name" value="IMP_2"/>
    <property type="match status" value="1"/>
</dbReference>
<dbReference type="PROSITE" id="PS00629">
    <property type="entry name" value="IMP_1"/>
    <property type="match status" value="1"/>
</dbReference>
<dbReference type="InterPro" id="IPR020583">
    <property type="entry name" value="Inositol_monoP_metal-BS"/>
</dbReference>
<dbReference type="RefSeq" id="WP_132015732.1">
    <property type="nucleotide sequence ID" value="NZ_SLUN01000025.1"/>
</dbReference>
<feature type="binding site" evidence="7">
    <location>
        <position position="85"/>
    </location>
    <ligand>
        <name>Mg(2+)</name>
        <dbReference type="ChEBI" id="CHEBI:18420"/>
        <label>1</label>
        <note>catalytic</note>
    </ligand>
</feature>
<comment type="catalytic activity">
    <reaction evidence="1 8">
        <text>a myo-inositol phosphate + H2O = myo-inositol + phosphate</text>
        <dbReference type="Rhea" id="RHEA:24056"/>
        <dbReference type="ChEBI" id="CHEBI:15377"/>
        <dbReference type="ChEBI" id="CHEBI:17268"/>
        <dbReference type="ChEBI" id="CHEBI:43474"/>
        <dbReference type="ChEBI" id="CHEBI:84139"/>
        <dbReference type="EC" id="3.1.3.25"/>
    </reaction>
</comment>
<dbReference type="SUPFAM" id="SSF56655">
    <property type="entry name" value="Carbohydrate phosphatase"/>
    <property type="match status" value="1"/>
</dbReference>
<dbReference type="GO" id="GO:0046872">
    <property type="term" value="F:metal ion binding"/>
    <property type="evidence" value="ECO:0007669"/>
    <property type="project" value="UniProtKB-KW"/>
</dbReference>
<name>A0A4R1R9S9_HYDET</name>
<comment type="caution">
    <text evidence="9">The sequence shown here is derived from an EMBL/GenBank/DDBJ whole genome shotgun (WGS) entry which is preliminary data.</text>
</comment>
<keyword evidence="5 8" id="KW-0378">Hydrolase</keyword>
<proteinExistence type="inferred from homology"/>
<reference evidence="9 10" key="1">
    <citation type="submission" date="2019-03" db="EMBL/GenBank/DDBJ databases">
        <title>Genomic Encyclopedia of Type Strains, Phase IV (KMG-IV): sequencing the most valuable type-strain genomes for metagenomic binning, comparative biology and taxonomic classification.</title>
        <authorList>
            <person name="Goeker M."/>
        </authorList>
    </citation>
    <scope>NUCLEOTIDE SEQUENCE [LARGE SCALE GENOMIC DNA]</scope>
    <source>
        <strain evidence="9 10">LX-B</strain>
    </source>
</reference>
<feature type="binding site" evidence="7">
    <location>
        <position position="213"/>
    </location>
    <ligand>
        <name>Mg(2+)</name>
        <dbReference type="ChEBI" id="CHEBI:18420"/>
        <label>1</label>
        <note>catalytic</note>
    </ligand>
</feature>
<evidence type="ECO:0000256" key="3">
    <source>
        <dbReference type="ARBA" id="ARBA00009759"/>
    </source>
</evidence>
<evidence type="ECO:0000256" key="7">
    <source>
        <dbReference type="PIRSR" id="PIRSR600760-2"/>
    </source>
</evidence>
<evidence type="ECO:0000313" key="10">
    <source>
        <dbReference type="Proteomes" id="UP000295008"/>
    </source>
</evidence>
<dbReference type="InterPro" id="IPR033942">
    <property type="entry name" value="IMPase"/>
</dbReference>
<comment type="similarity">
    <text evidence="3 8">Belongs to the inositol monophosphatase superfamily.</text>
</comment>
<dbReference type="Gene3D" id="3.30.540.10">
    <property type="entry name" value="Fructose-1,6-Bisphosphatase, subunit A, domain 1"/>
    <property type="match status" value="1"/>
</dbReference>
<dbReference type="PANTHER" id="PTHR20854:SF4">
    <property type="entry name" value="INOSITOL-1-MONOPHOSPHATASE-RELATED"/>
    <property type="match status" value="1"/>
</dbReference>
<evidence type="ECO:0000256" key="6">
    <source>
        <dbReference type="ARBA" id="ARBA00022842"/>
    </source>
</evidence>
<dbReference type="GO" id="GO:0006020">
    <property type="term" value="P:inositol metabolic process"/>
    <property type="evidence" value="ECO:0007669"/>
    <property type="project" value="TreeGrafter"/>
</dbReference>
<evidence type="ECO:0000256" key="2">
    <source>
        <dbReference type="ARBA" id="ARBA00001946"/>
    </source>
</evidence>
<dbReference type="AlphaFoldDB" id="A0A4R1R9S9"/>
<gene>
    <name evidence="9" type="ORF">EDC14_102564</name>
</gene>
<dbReference type="FunFam" id="3.30.540.10:FF:000003">
    <property type="entry name" value="Inositol-1-monophosphatase"/>
    <property type="match status" value="1"/>
</dbReference>
<dbReference type="InterPro" id="IPR020550">
    <property type="entry name" value="Inositol_monophosphatase_CS"/>
</dbReference>
<dbReference type="GO" id="GO:0007165">
    <property type="term" value="P:signal transduction"/>
    <property type="evidence" value="ECO:0007669"/>
    <property type="project" value="TreeGrafter"/>
</dbReference>
<dbReference type="EC" id="3.1.3.25" evidence="8"/>
<dbReference type="OrthoDB" id="9772456at2"/>
<evidence type="ECO:0000313" key="9">
    <source>
        <dbReference type="EMBL" id="TCL62445.1"/>
    </source>
</evidence>
<keyword evidence="4 7" id="KW-0479">Metal-binding</keyword>
<protein>
    <recommendedName>
        <fullName evidence="8">Inositol-1-monophosphatase</fullName>
        <ecNumber evidence="8">3.1.3.25</ecNumber>
    </recommendedName>
</protein>
<dbReference type="GO" id="GO:0008934">
    <property type="term" value="F:inositol monophosphate 1-phosphatase activity"/>
    <property type="evidence" value="ECO:0007669"/>
    <property type="project" value="InterPro"/>
</dbReference>
<dbReference type="PANTHER" id="PTHR20854">
    <property type="entry name" value="INOSITOL MONOPHOSPHATASE"/>
    <property type="match status" value="1"/>
</dbReference>
<dbReference type="Pfam" id="PF00459">
    <property type="entry name" value="Inositol_P"/>
    <property type="match status" value="1"/>
</dbReference>
<evidence type="ECO:0000256" key="8">
    <source>
        <dbReference type="RuleBase" id="RU364068"/>
    </source>
</evidence>
<dbReference type="InterPro" id="IPR000760">
    <property type="entry name" value="Inositol_monophosphatase-like"/>
</dbReference>
<feature type="binding site" evidence="7">
    <location>
        <position position="69"/>
    </location>
    <ligand>
        <name>Mg(2+)</name>
        <dbReference type="ChEBI" id="CHEBI:18420"/>
        <label>1</label>
        <note>catalytic</note>
    </ligand>
</feature>
<dbReference type="PRINTS" id="PR00377">
    <property type="entry name" value="IMPHPHTASES"/>
</dbReference>
<comment type="cofactor">
    <cofactor evidence="2 7 8">
        <name>Mg(2+)</name>
        <dbReference type="ChEBI" id="CHEBI:18420"/>
    </cofactor>
</comment>
<dbReference type="InterPro" id="IPR022337">
    <property type="entry name" value="Inositol_monophosphatase_SuhB"/>
</dbReference>
<feature type="binding site" evidence="7">
    <location>
        <position position="87"/>
    </location>
    <ligand>
        <name>Mg(2+)</name>
        <dbReference type="ChEBI" id="CHEBI:18420"/>
        <label>1</label>
        <note>catalytic</note>
    </ligand>
</feature>
<evidence type="ECO:0000256" key="5">
    <source>
        <dbReference type="ARBA" id="ARBA00022801"/>
    </source>
</evidence>
<dbReference type="Proteomes" id="UP000295008">
    <property type="component" value="Unassembled WGS sequence"/>
</dbReference>
<keyword evidence="10" id="KW-1185">Reference proteome</keyword>
<evidence type="ECO:0000256" key="1">
    <source>
        <dbReference type="ARBA" id="ARBA00001033"/>
    </source>
</evidence>
<accession>A0A4R1R9S9</accession>
<dbReference type="PRINTS" id="PR01959">
    <property type="entry name" value="SBIMPHPHTASE"/>
</dbReference>
<keyword evidence="6 7" id="KW-0460">Magnesium</keyword>
<feature type="binding site" evidence="7">
    <location>
        <position position="88"/>
    </location>
    <ligand>
        <name>Mg(2+)</name>
        <dbReference type="ChEBI" id="CHEBI:18420"/>
        <label>1</label>
        <note>catalytic</note>
    </ligand>
</feature>
<evidence type="ECO:0000256" key="4">
    <source>
        <dbReference type="ARBA" id="ARBA00022723"/>
    </source>
</evidence>